<dbReference type="Pfam" id="PF02358">
    <property type="entry name" value="Trehalose_PPase"/>
    <property type="match status" value="1"/>
</dbReference>
<dbReference type="SUPFAM" id="SSF56784">
    <property type="entry name" value="HAD-like"/>
    <property type="match status" value="1"/>
</dbReference>
<gene>
    <name evidence="5" type="primary">otsB</name>
    <name evidence="5" type="ORF">CKY28_16105</name>
</gene>
<evidence type="ECO:0000256" key="3">
    <source>
        <dbReference type="ARBA" id="ARBA00022801"/>
    </source>
</evidence>
<dbReference type="Proteomes" id="UP000218151">
    <property type="component" value="Unassembled WGS sequence"/>
</dbReference>
<dbReference type="GO" id="GO:0004805">
    <property type="term" value="F:trehalose-phosphatase activity"/>
    <property type="evidence" value="ECO:0007669"/>
    <property type="project" value="UniProtKB-EC"/>
</dbReference>
<dbReference type="AlphaFoldDB" id="A0A2A2SBN1"/>
<keyword evidence="6" id="KW-1185">Reference proteome</keyword>
<accession>A0A2A2SBN1</accession>
<name>A0A2A2SBN1_9SPHN</name>
<dbReference type="InterPro" id="IPR003337">
    <property type="entry name" value="Trehalose_PPase"/>
</dbReference>
<sequence length="251" mass="26384">MQSTDLLLGPPPLDLLSTASLFLDFDGTLVELINRPDQVRADADLRNLLLRLSDALPDRVAIVSGRSIEQLDLMLGEAAHHLALAGSHGAEFRVEGEAAEVAIPLALPQITAAMDAFAATRPGVLVERKTLGAGLHYRAAPEHEADALALARALAREHGLYLQPGKMMAEVRADGDKGRAVVRLVQGAAMAGTTPLVFGDDVTDEAGFGAAAHLGGAGVLVGDPRETQATYALPDVAAVRRWLAQAVERLS</sequence>
<dbReference type="InterPro" id="IPR006379">
    <property type="entry name" value="HAD-SF_hydro_IIB"/>
</dbReference>
<organism evidence="5 6">
    <name type="scientific">Sphingomonas lenta</name>
    <dbReference type="NCBI Taxonomy" id="1141887"/>
    <lineage>
        <taxon>Bacteria</taxon>
        <taxon>Pseudomonadati</taxon>
        <taxon>Pseudomonadota</taxon>
        <taxon>Alphaproteobacteria</taxon>
        <taxon>Sphingomonadales</taxon>
        <taxon>Sphingomonadaceae</taxon>
        <taxon>Sphingomonas</taxon>
    </lineage>
</organism>
<comment type="similarity">
    <text evidence="2 4">Belongs to the trehalose phosphatase family.</text>
</comment>
<evidence type="ECO:0000313" key="5">
    <source>
        <dbReference type="EMBL" id="PAX06659.1"/>
    </source>
</evidence>
<comment type="catalytic activity">
    <reaction evidence="4">
        <text>alpha,alpha-trehalose 6-phosphate + H2O = alpha,alpha-trehalose + phosphate</text>
        <dbReference type="Rhea" id="RHEA:23420"/>
        <dbReference type="ChEBI" id="CHEBI:15377"/>
        <dbReference type="ChEBI" id="CHEBI:16551"/>
        <dbReference type="ChEBI" id="CHEBI:43474"/>
        <dbReference type="ChEBI" id="CHEBI:58429"/>
        <dbReference type="EC" id="3.1.3.12"/>
    </reaction>
</comment>
<keyword evidence="4" id="KW-0460">Magnesium</keyword>
<dbReference type="PANTHER" id="PTHR43768:SF3">
    <property type="entry name" value="TREHALOSE 6-PHOSPHATE PHOSPHATASE"/>
    <property type="match status" value="1"/>
</dbReference>
<reference evidence="6" key="1">
    <citation type="submission" date="2017-09" db="EMBL/GenBank/DDBJ databases">
        <authorList>
            <person name="Feng G."/>
            <person name="Zhu H."/>
        </authorList>
    </citation>
    <scope>NUCLEOTIDE SEQUENCE [LARGE SCALE GENOMIC DNA]</scope>
    <source>
        <strain evidence="6">1PNM-20</strain>
    </source>
</reference>
<dbReference type="InterPro" id="IPR036412">
    <property type="entry name" value="HAD-like_sf"/>
</dbReference>
<comment type="cofactor">
    <cofactor evidence="4">
        <name>Mg(2+)</name>
        <dbReference type="ChEBI" id="CHEBI:18420"/>
    </cofactor>
</comment>
<protein>
    <recommendedName>
        <fullName evidence="4">Trehalose 6-phosphate phosphatase</fullName>
        <ecNumber evidence="4">3.1.3.12</ecNumber>
    </recommendedName>
</protein>
<dbReference type="Gene3D" id="3.30.70.1020">
    <property type="entry name" value="Trehalose-6-phosphate phosphatase related protein, domain 2"/>
    <property type="match status" value="1"/>
</dbReference>
<comment type="caution">
    <text evidence="5">The sequence shown here is derived from an EMBL/GenBank/DDBJ whole genome shotgun (WGS) entry which is preliminary data.</text>
</comment>
<dbReference type="EMBL" id="NSLI01000005">
    <property type="protein sequence ID" value="PAX06659.1"/>
    <property type="molecule type" value="Genomic_DNA"/>
</dbReference>
<dbReference type="EC" id="3.1.3.12" evidence="4"/>
<proteinExistence type="inferred from homology"/>
<dbReference type="InterPro" id="IPR023214">
    <property type="entry name" value="HAD_sf"/>
</dbReference>
<dbReference type="NCBIfam" id="TIGR00685">
    <property type="entry name" value="T6PP"/>
    <property type="match status" value="1"/>
</dbReference>
<dbReference type="OrthoDB" id="9814913at2"/>
<comment type="pathway">
    <text evidence="1 4">Glycan biosynthesis; trehalose biosynthesis.</text>
</comment>
<evidence type="ECO:0000256" key="4">
    <source>
        <dbReference type="RuleBase" id="RU361117"/>
    </source>
</evidence>
<keyword evidence="3 4" id="KW-0378">Hydrolase</keyword>
<dbReference type="UniPathway" id="UPA00299"/>
<dbReference type="RefSeq" id="WP_095999404.1">
    <property type="nucleotide sequence ID" value="NZ_NSLI01000005.1"/>
</dbReference>
<evidence type="ECO:0000256" key="1">
    <source>
        <dbReference type="ARBA" id="ARBA00005199"/>
    </source>
</evidence>
<keyword evidence="4" id="KW-0479">Metal-binding</keyword>
<evidence type="ECO:0000256" key="2">
    <source>
        <dbReference type="ARBA" id="ARBA00008770"/>
    </source>
</evidence>
<comment type="function">
    <text evidence="4">Removes the phosphate from trehalose 6-phosphate to produce free trehalose.</text>
</comment>
<dbReference type="PANTHER" id="PTHR43768">
    <property type="entry name" value="TREHALOSE 6-PHOSPHATE PHOSPHATASE"/>
    <property type="match status" value="1"/>
</dbReference>
<evidence type="ECO:0000313" key="6">
    <source>
        <dbReference type="Proteomes" id="UP000218151"/>
    </source>
</evidence>
<dbReference type="GO" id="GO:0046872">
    <property type="term" value="F:metal ion binding"/>
    <property type="evidence" value="ECO:0007669"/>
    <property type="project" value="UniProtKB-KW"/>
</dbReference>
<dbReference type="Gene3D" id="3.40.50.1000">
    <property type="entry name" value="HAD superfamily/HAD-like"/>
    <property type="match status" value="1"/>
</dbReference>
<dbReference type="GO" id="GO:0005992">
    <property type="term" value="P:trehalose biosynthetic process"/>
    <property type="evidence" value="ECO:0007669"/>
    <property type="project" value="UniProtKB-UniPathway"/>
</dbReference>
<dbReference type="InterPro" id="IPR044651">
    <property type="entry name" value="OTSB-like"/>
</dbReference>
<dbReference type="NCBIfam" id="TIGR01484">
    <property type="entry name" value="HAD-SF-IIB"/>
    <property type="match status" value="1"/>
</dbReference>